<keyword evidence="15" id="KW-1185">Reference proteome</keyword>
<dbReference type="FunFam" id="3.40.50.1440:FF:000023">
    <property type="entry name" value="Cell division protein FtsZ"/>
    <property type="match status" value="1"/>
</dbReference>
<comment type="caution">
    <text evidence="14">The sequence shown here is derived from an EMBL/GenBank/DDBJ whole genome shotgun (WGS) entry which is preliminary data.</text>
</comment>
<dbReference type="Pfam" id="PF00091">
    <property type="entry name" value="Tubulin"/>
    <property type="match status" value="1"/>
</dbReference>
<dbReference type="Pfam" id="PF12327">
    <property type="entry name" value="FtsZ_C"/>
    <property type="match status" value="1"/>
</dbReference>
<dbReference type="GeneID" id="93768365"/>
<keyword evidence="6 8" id="KW-0717">Septation</keyword>
<evidence type="ECO:0000256" key="5">
    <source>
        <dbReference type="ARBA" id="ARBA00023134"/>
    </source>
</evidence>
<dbReference type="InterPro" id="IPR045061">
    <property type="entry name" value="FtsZ/CetZ"/>
</dbReference>
<feature type="binding site" evidence="8">
    <location>
        <position position="144"/>
    </location>
    <ligand>
        <name>GTP</name>
        <dbReference type="ChEBI" id="CHEBI:37565"/>
    </ligand>
</feature>
<evidence type="ECO:0000256" key="10">
    <source>
        <dbReference type="RuleBase" id="RU000631"/>
    </source>
</evidence>
<protein>
    <recommendedName>
        <fullName evidence="8 9">Cell division protein FtsZ</fullName>
    </recommendedName>
</protein>
<dbReference type="InterPro" id="IPR020805">
    <property type="entry name" value="Cell_div_FtsZ_CS"/>
</dbReference>
<feature type="domain" description="Tubulin/FtsZ 2-layer sandwich" evidence="13">
    <location>
        <begin position="208"/>
        <end position="325"/>
    </location>
</feature>
<dbReference type="PRINTS" id="PR00423">
    <property type="entry name" value="CELLDVISFTSZ"/>
</dbReference>
<dbReference type="InterPro" id="IPR008280">
    <property type="entry name" value="Tub_FtsZ_C"/>
</dbReference>
<dbReference type="InterPro" id="IPR018316">
    <property type="entry name" value="Tubulin/FtsZ_2-layer-sand-dom"/>
</dbReference>
<dbReference type="GO" id="GO:0005525">
    <property type="term" value="F:GTP binding"/>
    <property type="evidence" value="ECO:0007669"/>
    <property type="project" value="UniProtKB-UniRule"/>
</dbReference>
<dbReference type="InterPro" id="IPR000158">
    <property type="entry name" value="Cell_div_FtsZ"/>
</dbReference>
<evidence type="ECO:0000256" key="8">
    <source>
        <dbReference type="HAMAP-Rule" id="MF_00909"/>
    </source>
</evidence>
<dbReference type="PROSITE" id="PS01135">
    <property type="entry name" value="FTSZ_2"/>
    <property type="match status" value="1"/>
</dbReference>
<evidence type="ECO:0000313" key="15">
    <source>
        <dbReference type="Proteomes" id="UP000233425"/>
    </source>
</evidence>
<dbReference type="PANTHER" id="PTHR30314:SF3">
    <property type="entry name" value="MITOCHONDRIAL DIVISION PROTEIN FSZA"/>
    <property type="match status" value="1"/>
</dbReference>
<dbReference type="GO" id="GO:0003924">
    <property type="term" value="F:GTPase activity"/>
    <property type="evidence" value="ECO:0007669"/>
    <property type="project" value="UniProtKB-UniRule"/>
</dbReference>
<dbReference type="InterPro" id="IPR024757">
    <property type="entry name" value="FtsZ_C"/>
</dbReference>
<dbReference type="SMART" id="SM00865">
    <property type="entry name" value="Tubulin_C"/>
    <property type="match status" value="1"/>
</dbReference>
<dbReference type="GO" id="GO:0051258">
    <property type="term" value="P:protein polymerization"/>
    <property type="evidence" value="ECO:0007669"/>
    <property type="project" value="UniProtKB-UniRule"/>
</dbReference>
<dbReference type="GO" id="GO:0000917">
    <property type="term" value="P:division septum assembly"/>
    <property type="evidence" value="ECO:0007669"/>
    <property type="project" value="UniProtKB-KW"/>
</dbReference>
<dbReference type="InterPro" id="IPR003008">
    <property type="entry name" value="Tubulin_FtsZ_GTPase"/>
</dbReference>
<evidence type="ECO:0000256" key="1">
    <source>
        <dbReference type="ARBA" id="ARBA00009690"/>
    </source>
</evidence>
<feature type="domain" description="Tubulin/FtsZ GTPase" evidence="12">
    <location>
        <begin position="14"/>
        <end position="206"/>
    </location>
</feature>
<reference evidence="14" key="1">
    <citation type="journal article" date="2018" name="Environ. Microbiol.">
        <title>Sporulation capability and amylosome conservation among diverse human colonic and rumen isolates of the keystone starch-degrader Ruminococcus bromii.</title>
        <authorList>
            <person name="Mukhopadhya I."/>
            <person name="Morais S."/>
            <person name="Laverde-Gomez J."/>
            <person name="Sheridan P.O."/>
            <person name="Walker A.W."/>
            <person name="Kelly W."/>
            <person name="Klieve A.V."/>
            <person name="Ouwerkerk D."/>
            <person name="Duncan S.H."/>
            <person name="Louis P."/>
            <person name="Koropatkin N."/>
            <person name="Cockburn D."/>
            <person name="Kibler R."/>
            <person name="Cooper P.J."/>
            <person name="Sandoval C."/>
            <person name="Crost E."/>
            <person name="Juge N."/>
            <person name="Bayer E.A."/>
            <person name="Flint H.J."/>
        </authorList>
    </citation>
    <scope>NUCLEOTIDE SEQUENCE [LARGE SCALE GENOMIC DNA]</scope>
    <source>
        <strain evidence="14">ATCC 27255</strain>
    </source>
</reference>
<keyword evidence="7 8" id="KW-0131">Cell cycle</keyword>
<keyword evidence="3 8" id="KW-0132">Cell division</keyword>
<dbReference type="GO" id="GO:0032153">
    <property type="term" value="C:cell division site"/>
    <property type="evidence" value="ECO:0007669"/>
    <property type="project" value="UniProtKB-UniRule"/>
</dbReference>
<dbReference type="InterPro" id="IPR036525">
    <property type="entry name" value="Tubulin/FtsZ_GTPase_sf"/>
</dbReference>
<dbReference type="NCBIfam" id="TIGR00065">
    <property type="entry name" value="ftsZ"/>
    <property type="match status" value="1"/>
</dbReference>
<dbReference type="EMBL" id="NNSR01000039">
    <property type="protein sequence ID" value="PKD31415.1"/>
    <property type="molecule type" value="Genomic_DNA"/>
</dbReference>
<sequence length="368" mass="38625">MAFELELENEYMPKIKVIGVGGGGGNAVNRMVATEVKNVEFIAINTDEHVLRLSKASQKIQIGEKLTRGKGAGSMPQIGQEAAEESRDEIAALLKDTDMVFVTAGMGGGTGTGAAPVVAKIAKDMGILTVGVVTKPFAFEGKRRMTQAEQGIAELSACVDSLIIVPNERLKYVSDTSITLQNAFAIADDVLRQGVQSISDLILLPGLVNLDFADVTSVMKDAGYAHMGMGSATGKDKATVAADMAISSPLLETSIDGAKGLIINITASADVSLDDIDAASTMIKDKVSDDANIIWGAVIDDKMEDAISVTVIATGFNADGQIAKKNLTEAVSSASAPVAAKEEPKPATKDKTDDDDDTFYDIMSIFNK</sequence>
<evidence type="ECO:0000259" key="13">
    <source>
        <dbReference type="SMART" id="SM00865"/>
    </source>
</evidence>
<evidence type="ECO:0000259" key="12">
    <source>
        <dbReference type="SMART" id="SM00864"/>
    </source>
</evidence>
<comment type="subunit">
    <text evidence="8">Homodimer. Polymerizes to form a dynamic ring structure in a strictly GTP-dependent manner. Interacts directly with several other division proteins.</text>
</comment>
<evidence type="ECO:0000256" key="9">
    <source>
        <dbReference type="NCBIfam" id="TIGR00065"/>
    </source>
</evidence>
<feature type="binding site" evidence="8">
    <location>
        <position position="188"/>
    </location>
    <ligand>
        <name>GTP</name>
        <dbReference type="ChEBI" id="CHEBI:37565"/>
    </ligand>
</feature>
<gene>
    <name evidence="8 14" type="primary">ftsZ</name>
    <name evidence="14" type="ORF">RBATCC27255_00795</name>
</gene>
<evidence type="ECO:0000256" key="2">
    <source>
        <dbReference type="ARBA" id="ARBA00022490"/>
    </source>
</evidence>
<organism evidence="14 15">
    <name type="scientific">Ruminococcus bromii</name>
    <dbReference type="NCBI Taxonomy" id="40518"/>
    <lineage>
        <taxon>Bacteria</taxon>
        <taxon>Bacillati</taxon>
        <taxon>Bacillota</taxon>
        <taxon>Clostridia</taxon>
        <taxon>Eubacteriales</taxon>
        <taxon>Oscillospiraceae</taxon>
        <taxon>Ruminococcus</taxon>
    </lineage>
</organism>
<feature type="binding site" evidence="8">
    <location>
        <begin position="109"/>
        <end position="111"/>
    </location>
    <ligand>
        <name>GTP</name>
        <dbReference type="ChEBI" id="CHEBI:37565"/>
    </ligand>
</feature>
<proteinExistence type="inferred from homology"/>
<comment type="function">
    <text evidence="8 10">Essential cell division protein that forms a contractile ring structure (Z ring) at the future cell division site. The regulation of the ring assembly controls the timing and the location of cell division. One of the functions of the FtsZ ring is to recruit other cell division proteins to the septum to produce a new cell wall between the dividing cells. Binds GTP and shows GTPase activity.</text>
</comment>
<evidence type="ECO:0000256" key="11">
    <source>
        <dbReference type="SAM" id="MobiDB-lite"/>
    </source>
</evidence>
<dbReference type="InterPro" id="IPR037103">
    <property type="entry name" value="Tubulin/FtsZ-like_C"/>
</dbReference>
<dbReference type="Gene3D" id="3.30.1330.20">
    <property type="entry name" value="Tubulin/FtsZ, C-terminal domain"/>
    <property type="match status" value="1"/>
</dbReference>
<dbReference type="SUPFAM" id="SSF52490">
    <property type="entry name" value="Tubulin nucleotide-binding domain-like"/>
    <property type="match status" value="1"/>
</dbReference>
<dbReference type="Proteomes" id="UP000233425">
    <property type="component" value="Unassembled WGS sequence"/>
</dbReference>
<dbReference type="GO" id="GO:0005737">
    <property type="term" value="C:cytoplasm"/>
    <property type="evidence" value="ECO:0007669"/>
    <property type="project" value="UniProtKB-SubCell"/>
</dbReference>
<comment type="subcellular location">
    <subcellularLocation>
        <location evidence="8">Cytoplasm</location>
    </subcellularLocation>
    <text evidence="8">Assembles at midcell at the inner surface of the cytoplasmic membrane.</text>
</comment>
<evidence type="ECO:0000256" key="6">
    <source>
        <dbReference type="ARBA" id="ARBA00023210"/>
    </source>
</evidence>
<keyword evidence="4 8" id="KW-0547">Nucleotide-binding</keyword>
<dbReference type="HAMAP" id="MF_00909">
    <property type="entry name" value="FtsZ"/>
    <property type="match status" value="1"/>
</dbReference>
<feature type="binding site" evidence="8">
    <location>
        <position position="140"/>
    </location>
    <ligand>
        <name>GTP</name>
        <dbReference type="ChEBI" id="CHEBI:37565"/>
    </ligand>
</feature>
<dbReference type="SUPFAM" id="SSF55307">
    <property type="entry name" value="Tubulin C-terminal domain-like"/>
    <property type="match status" value="1"/>
</dbReference>
<dbReference type="PANTHER" id="PTHR30314">
    <property type="entry name" value="CELL DIVISION PROTEIN FTSZ-RELATED"/>
    <property type="match status" value="1"/>
</dbReference>
<evidence type="ECO:0000256" key="3">
    <source>
        <dbReference type="ARBA" id="ARBA00022618"/>
    </source>
</evidence>
<feature type="binding site" evidence="8">
    <location>
        <begin position="22"/>
        <end position="26"/>
    </location>
    <ligand>
        <name>GTP</name>
        <dbReference type="ChEBI" id="CHEBI:37565"/>
    </ligand>
</feature>
<evidence type="ECO:0000256" key="7">
    <source>
        <dbReference type="ARBA" id="ARBA00023306"/>
    </source>
</evidence>
<dbReference type="CDD" id="cd02201">
    <property type="entry name" value="FtsZ_type1"/>
    <property type="match status" value="1"/>
</dbReference>
<dbReference type="Gene3D" id="3.40.50.1440">
    <property type="entry name" value="Tubulin/FtsZ, GTPase domain"/>
    <property type="match status" value="1"/>
</dbReference>
<comment type="similarity">
    <text evidence="1 8 10">Belongs to the FtsZ family.</text>
</comment>
<dbReference type="SMART" id="SM00864">
    <property type="entry name" value="Tubulin"/>
    <property type="match status" value="1"/>
</dbReference>
<name>A0A2N0UWT4_9FIRM</name>
<dbReference type="GO" id="GO:0043093">
    <property type="term" value="P:FtsZ-dependent cytokinesis"/>
    <property type="evidence" value="ECO:0007669"/>
    <property type="project" value="UniProtKB-UniRule"/>
</dbReference>
<dbReference type="AlphaFoldDB" id="A0A2N0UWT4"/>
<keyword evidence="2 8" id="KW-0963">Cytoplasm</keyword>
<dbReference type="RefSeq" id="WP_101028858.1">
    <property type="nucleotide sequence ID" value="NZ_CABMMZ010000039.1"/>
</dbReference>
<evidence type="ECO:0000256" key="4">
    <source>
        <dbReference type="ARBA" id="ARBA00022741"/>
    </source>
</evidence>
<evidence type="ECO:0000313" key="14">
    <source>
        <dbReference type="EMBL" id="PKD31415.1"/>
    </source>
</evidence>
<keyword evidence="5 8" id="KW-0342">GTP-binding</keyword>
<accession>A0A2N0UWT4</accession>
<feature type="compositionally biased region" description="Basic and acidic residues" evidence="11">
    <location>
        <begin position="340"/>
        <end position="352"/>
    </location>
</feature>
<feature type="region of interest" description="Disordered" evidence="11">
    <location>
        <begin position="333"/>
        <end position="356"/>
    </location>
</feature>